<feature type="transmembrane region" description="Helical" evidence="2">
    <location>
        <begin position="66"/>
        <end position="85"/>
    </location>
</feature>
<evidence type="ECO:0000313" key="4">
    <source>
        <dbReference type="EMBL" id="KAF9675120.1"/>
    </source>
</evidence>
<organism evidence="4 5">
    <name type="scientific">Salix dunnii</name>
    <dbReference type="NCBI Taxonomy" id="1413687"/>
    <lineage>
        <taxon>Eukaryota</taxon>
        <taxon>Viridiplantae</taxon>
        <taxon>Streptophyta</taxon>
        <taxon>Embryophyta</taxon>
        <taxon>Tracheophyta</taxon>
        <taxon>Spermatophyta</taxon>
        <taxon>Magnoliopsida</taxon>
        <taxon>eudicotyledons</taxon>
        <taxon>Gunneridae</taxon>
        <taxon>Pentapetalae</taxon>
        <taxon>rosids</taxon>
        <taxon>fabids</taxon>
        <taxon>Malpighiales</taxon>
        <taxon>Salicaceae</taxon>
        <taxon>Saliceae</taxon>
        <taxon>Salix</taxon>
    </lineage>
</organism>
<dbReference type="EMBL" id="JADGMS010000010">
    <property type="protein sequence ID" value="KAF9675120.1"/>
    <property type="molecule type" value="Genomic_DNA"/>
</dbReference>
<reference evidence="4 5" key="1">
    <citation type="submission" date="2020-10" db="EMBL/GenBank/DDBJ databases">
        <title>Plant Genome Project.</title>
        <authorList>
            <person name="Zhang R.-G."/>
        </authorList>
    </citation>
    <scope>NUCLEOTIDE SEQUENCE [LARGE SCALE GENOMIC DNA]</scope>
    <source>
        <strain evidence="4">FAFU-HL-1</strain>
        <tissue evidence="4">Leaf</tissue>
    </source>
</reference>
<proteinExistence type="predicted"/>
<keyword evidence="2" id="KW-0812">Transmembrane</keyword>
<gene>
    <name evidence="4" type="ORF">SADUNF_Sadunf10G0198300</name>
</gene>
<dbReference type="Pfam" id="PF22915">
    <property type="entry name" value="ARMH5"/>
    <property type="match status" value="2"/>
</dbReference>
<keyword evidence="5" id="KW-1185">Reference proteome</keyword>
<dbReference type="Proteomes" id="UP000657918">
    <property type="component" value="Unassembled WGS sequence"/>
</dbReference>
<evidence type="ECO:0000259" key="3">
    <source>
        <dbReference type="Pfam" id="PF22915"/>
    </source>
</evidence>
<dbReference type="OrthoDB" id="1716611at2759"/>
<sequence>MQENCYIPTQKNNWIKSPKETTDRESSVAHFDRSGWSHWAHGLSLPLMSPVLIIKTKRKPPTAKITVLLLSFAYVMAFLATASSSCSRRLGSPQLPHPLPSISRCTPSFPLVSFPNSISLHAHRAGARVVGVVAAAAAAGKSSSNAIQNDKNVKKAEEEEETIEVEEELPWIQEKALDLVEFTGSVTQAIPGPRVGQSSLPWILALPLAYAGITFVIAFVKIVKKFGSPRYKRKKLVNKNAMLCKSIDGLFQKGEGKVGADASSQQHVALEGMEKRTGFTMVDIVRKYIRYALNEKPFNPELVASLIQFRKASMLDDSQVAEILNDISRRIVREKGLLEKGDGDGIVWEVAREDLKCVCPVVMNMSGYSEKGFKRKLAVQALFGKVFYLSELPQDIRLLVALGLSALVSPFQPPNKRDGSVELNSSGCLKSFILPEFCSRDSSLIVKEIFGVADEDADKLRLHTLSEAGNMDSLEKMVDDSDSEDSNGKTSDGSDSEYSNEKTSNAP</sequence>
<evidence type="ECO:0000256" key="2">
    <source>
        <dbReference type="SAM" id="Phobius"/>
    </source>
</evidence>
<feature type="transmembrane region" description="Helical" evidence="2">
    <location>
        <begin position="202"/>
        <end position="223"/>
    </location>
</feature>
<dbReference type="GO" id="GO:0009941">
    <property type="term" value="C:chloroplast envelope"/>
    <property type="evidence" value="ECO:0007669"/>
    <property type="project" value="TreeGrafter"/>
</dbReference>
<feature type="compositionally biased region" description="Polar residues" evidence="1">
    <location>
        <begin position="488"/>
        <end position="507"/>
    </location>
</feature>
<feature type="domain" description="Armadillo-like repeats" evidence="3">
    <location>
        <begin position="346"/>
        <end position="391"/>
    </location>
</feature>
<dbReference type="AlphaFoldDB" id="A0A835JPN9"/>
<accession>A0A835JPN9</accession>
<evidence type="ECO:0000256" key="1">
    <source>
        <dbReference type="SAM" id="MobiDB-lite"/>
    </source>
</evidence>
<dbReference type="InterPro" id="IPR055241">
    <property type="entry name" value="Armadillo_rpt_dom"/>
</dbReference>
<feature type="region of interest" description="Disordered" evidence="1">
    <location>
        <begin position="471"/>
        <end position="507"/>
    </location>
</feature>
<dbReference type="PANTHER" id="PTHR36793:SF1">
    <property type="entry name" value="RIBOSOMAL RNA SMALL SUBUNIT METHYLTRANSFERASE J"/>
    <property type="match status" value="1"/>
</dbReference>
<protein>
    <recommendedName>
        <fullName evidence="3">Armadillo-like repeats domain-containing protein</fullName>
    </recommendedName>
</protein>
<dbReference type="PANTHER" id="PTHR36793">
    <property type="entry name" value="RIBOSOMAL RNA SMALL SUBUNIT METHYLTRANSFERASE J"/>
    <property type="match status" value="1"/>
</dbReference>
<keyword evidence="2" id="KW-0472">Membrane</keyword>
<name>A0A835JPN9_9ROSI</name>
<dbReference type="GO" id="GO:0009535">
    <property type="term" value="C:chloroplast thylakoid membrane"/>
    <property type="evidence" value="ECO:0007669"/>
    <property type="project" value="TreeGrafter"/>
</dbReference>
<keyword evidence="2" id="KW-1133">Transmembrane helix</keyword>
<evidence type="ECO:0000313" key="5">
    <source>
        <dbReference type="Proteomes" id="UP000657918"/>
    </source>
</evidence>
<comment type="caution">
    <text evidence="4">The sequence shown here is derived from an EMBL/GenBank/DDBJ whole genome shotgun (WGS) entry which is preliminary data.</text>
</comment>
<feature type="domain" description="Armadillo-like repeats" evidence="3">
    <location>
        <begin position="277"/>
        <end position="338"/>
    </location>
</feature>